<dbReference type="Proteomes" id="UP000286678">
    <property type="component" value="Unassembled WGS sequence"/>
</dbReference>
<sequence>MTNGKWGLQFNADPNRATETTDASLSQKIDLYELATYRNTPEQFPLDLAEVVSYYYASETHHFTLAMRYPDSESELEQIIYDFCIYDLDPAAKTQLFCKSMHVRVSKAEFMKLLKQFGVDYKVVSGSVSKKKLNGQDEALESTSITPLFFTEGDDNTTPPSEEDPLQDYIDQLMEELRELCEPELCIGYGYAFTNNNPTGTTELLNKLL</sequence>
<gene>
    <name evidence="1" type="ORF">CWE21_09310</name>
</gene>
<proteinExistence type="predicted"/>
<name>A0A432XE18_9GAMM</name>
<accession>A0A432XE18</accession>
<protein>
    <submittedName>
        <fullName evidence="1">Uncharacterized protein</fullName>
    </submittedName>
</protein>
<dbReference type="AlphaFoldDB" id="A0A432XE18"/>
<evidence type="ECO:0000313" key="1">
    <source>
        <dbReference type="EMBL" id="RUO46797.1"/>
    </source>
</evidence>
<organism evidence="1 2">
    <name type="scientific">Pseudidiomarina aquimaris</name>
    <dbReference type="NCBI Taxonomy" id="641841"/>
    <lineage>
        <taxon>Bacteria</taxon>
        <taxon>Pseudomonadati</taxon>
        <taxon>Pseudomonadota</taxon>
        <taxon>Gammaproteobacteria</taxon>
        <taxon>Alteromonadales</taxon>
        <taxon>Idiomarinaceae</taxon>
        <taxon>Pseudidiomarina</taxon>
    </lineage>
</organism>
<reference evidence="2" key="1">
    <citation type="journal article" date="2018" name="Front. Microbiol.">
        <title>Genome-Based Analysis Reveals the Taxonomy and Diversity of the Family Idiomarinaceae.</title>
        <authorList>
            <person name="Liu Y."/>
            <person name="Lai Q."/>
            <person name="Shao Z."/>
        </authorList>
    </citation>
    <scope>NUCLEOTIDE SEQUENCE [LARGE SCALE GENOMIC DNA]</scope>
    <source>
        <strain evidence="2">SW15</strain>
    </source>
</reference>
<dbReference type="EMBL" id="PIPT01000007">
    <property type="protein sequence ID" value="RUO46797.1"/>
    <property type="molecule type" value="Genomic_DNA"/>
</dbReference>
<evidence type="ECO:0000313" key="2">
    <source>
        <dbReference type="Proteomes" id="UP000286678"/>
    </source>
</evidence>
<keyword evidence="2" id="KW-1185">Reference proteome</keyword>
<comment type="caution">
    <text evidence="1">The sequence shown here is derived from an EMBL/GenBank/DDBJ whole genome shotgun (WGS) entry which is preliminary data.</text>
</comment>